<organism evidence="11 12">
    <name type="scientific">Limulus polyphemus</name>
    <name type="common">Atlantic horseshoe crab</name>
    <dbReference type="NCBI Taxonomy" id="6850"/>
    <lineage>
        <taxon>Eukaryota</taxon>
        <taxon>Metazoa</taxon>
        <taxon>Ecdysozoa</taxon>
        <taxon>Arthropoda</taxon>
        <taxon>Chelicerata</taxon>
        <taxon>Merostomata</taxon>
        <taxon>Xiphosura</taxon>
        <taxon>Limulidae</taxon>
        <taxon>Limulus</taxon>
    </lineage>
</organism>
<dbReference type="GeneID" id="106471384"/>
<dbReference type="PANTHER" id="PTHR17583">
    <property type="entry name" value="PHOSPHOINOSITIDE 3-KINASE REGULATORY SUBUNIT 4"/>
    <property type="match status" value="1"/>
</dbReference>
<dbReference type="PROSITE" id="PS50082">
    <property type="entry name" value="WD_REPEATS_2"/>
    <property type="match status" value="3"/>
</dbReference>
<dbReference type="PROSITE" id="PS50294">
    <property type="entry name" value="WD_REPEATS_REGION"/>
    <property type="match status" value="2"/>
</dbReference>
<evidence type="ECO:0000256" key="7">
    <source>
        <dbReference type="ARBA" id="ARBA00022840"/>
    </source>
</evidence>
<evidence type="ECO:0000256" key="3">
    <source>
        <dbReference type="ARBA" id="ARBA00022679"/>
    </source>
</evidence>
<evidence type="ECO:0000256" key="1">
    <source>
        <dbReference type="ARBA" id="ARBA00012513"/>
    </source>
</evidence>
<evidence type="ECO:0000256" key="2">
    <source>
        <dbReference type="ARBA" id="ARBA00022527"/>
    </source>
</evidence>
<gene>
    <name evidence="12" type="primary">LOC106471384</name>
</gene>
<dbReference type="SUPFAM" id="SSF48371">
    <property type="entry name" value="ARM repeat"/>
    <property type="match status" value="1"/>
</dbReference>
<dbReference type="InterPro" id="IPR016024">
    <property type="entry name" value="ARM-type_fold"/>
</dbReference>
<name>A0ABM1TII6_LIMPO</name>
<keyword evidence="3" id="KW-0808">Transferase</keyword>
<dbReference type="SUPFAM" id="SSF50978">
    <property type="entry name" value="WD40 repeat-like"/>
    <property type="match status" value="1"/>
</dbReference>
<feature type="domain" description="Phosphatase 2A Regulatory Subunit A helical" evidence="10">
    <location>
        <begin position="2"/>
        <end position="255"/>
    </location>
</feature>
<dbReference type="InterPro" id="IPR015943">
    <property type="entry name" value="WD40/YVTN_repeat-like_dom_sf"/>
</dbReference>
<dbReference type="Gene3D" id="1.25.10.10">
    <property type="entry name" value="Leucine-rich Repeat Variant"/>
    <property type="match status" value="1"/>
</dbReference>
<feature type="repeat" description="WD" evidence="8">
    <location>
        <begin position="577"/>
        <end position="609"/>
    </location>
</feature>
<evidence type="ECO:0000256" key="5">
    <source>
        <dbReference type="ARBA" id="ARBA00022741"/>
    </source>
</evidence>
<keyword evidence="4" id="KW-0677">Repeat</keyword>
<evidence type="ECO:0000256" key="9">
    <source>
        <dbReference type="SAM" id="MobiDB-lite"/>
    </source>
</evidence>
<dbReference type="Proteomes" id="UP000694941">
    <property type="component" value="Unplaced"/>
</dbReference>
<evidence type="ECO:0000259" key="10">
    <source>
        <dbReference type="Pfam" id="PF22956"/>
    </source>
</evidence>
<dbReference type="SMART" id="SM00320">
    <property type="entry name" value="WD40"/>
    <property type="match status" value="6"/>
</dbReference>
<dbReference type="Pfam" id="PF00400">
    <property type="entry name" value="WD40"/>
    <property type="match status" value="2"/>
</dbReference>
<dbReference type="Pfam" id="PF22956">
    <property type="entry name" value="VPS15-like_hel"/>
    <property type="match status" value="1"/>
</dbReference>
<feature type="repeat" description="WD" evidence="8">
    <location>
        <begin position="981"/>
        <end position="1014"/>
    </location>
</feature>
<dbReference type="InterPro" id="IPR045162">
    <property type="entry name" value="Vps15-like"/>
</dbReference>
<feature type="compositionally biased region" description="Polar residues" evidence="9">
    <location>
        <begin position="465"/>
        <end position="481"/>
    </location>
</feature>
<accession>A0ABM1TII6</accession>
<feature type="repeat" description="WD" evidence="8">
    <location>
        <begin position="903"/>
        <end position="923"/>
    </location>
</feature>
<keyword evidence="5" id="KW-0547">Nucleotide-binding</keyword>
<dbReference type="EC" id="2.7.11.1" evidence="1"/>
<dbReference type="PANTHER" id="PTHR17583:SF0">
    <property type="entry name" value="PHOSPHOINOSITIDE 3-KINASE REGULATORY SUBUNIT 4"/>
    <property type="match status" value="1"/>
</dbReference>
<keyword evidence="8" id="KW-0853">WD repeat</keyword>
<proteinExistence type="predicted"/>
<evidence type="ECO:0000313" key="11">
    <source>
        <dbReference type="Proteomes" id="UP000694941"/>
    </source>
</evidence>
<dbReference type="Gene3D" id="2.130.10.10">
    <property type="entry name" value="YVTN repeat-like/Quinoprotein amine dehydrogenase"/>
    <property type="match status" value="2"/>
</dbReference>
<keyword evidence="6" id="KW-0418">Kinase</keyword>
<keyword evidence="11" id="KW-1185">Reference proteome</keyword>
<reference evidence="12" key="1">
    <citation type="submission" date="2025-08" db="UniProtKB">
        <authorList>
            <consortium name="RefSeq"/>
        </authorList>
    </citation>
    <scope>IDENTIFICATION</scope>
    <source>
        <tissue evidence="12">Muscle</tissue>
    </source>
</reference>
<evidence type="ECO:0000256" key="8">
    <source>
        <dbReference type="PROSITE-ProRule" id="PRU00221"/>
    </source>
</evidence>
<dbReference type="RefSeq" id="XP_022255692.1">
    <property type="nucleotide sequence ID" value="XM_022399984.1"/>
</dbReference>
<protein>
    <recommendedName>
        <fullName evidence="1">non-specific serine/threonine protein kinase</fullName>
        <ecNumber evidence="1">2.7.11.1</ecNumber>
    </recommendedName>
</protein>
<dbReference type="InterPro" id="IPR036322">
    <property type="entry name" value="WD40_repeat_dom_sf"/>
</dbReference>
<dbReference type="InterPro" id="IPR011989">
    <property type="entry name" value="ARM-like"/>
</dbReference>
<feature type="region of interest" description="Disordered" evidence="9">
    <location>
        <begin position="453"/>
        <end position="481"/>
    </location>
</feature>
<evidence type="ECO:0000256" key="6">
    <source>
        <dbReference type="ARBA" id="ARBA00022777"/>
    </source>
</evidence>
<evidence type="ECO:0000256" key="4">
    <source>
        <dbReference type="ARBA" id="ARBA00022737"/>
    </source>
</evidence>
<keyword evidence="7" id="KW-0067">ATP-binding</keyword>
<sequence>MAQDEAVMVRMAYAENIAVLAETALCFLEKVQLDEETLNVSSETSTIQSHHNQASYDTELQALHELVQQSVSTLLSDPENAVKQMLLEKGITQLCVFFGQQKANDVLLSHMITFLNDKVRTFGPYISTNPGENNKHGVTWVINTTGLADTEEFVISKTLTAMTDLAELGLLQKQMCYELVQETIPLLCHPNLWLRQGTVGFICAVARTLNLADVHCKLAPLLQPFLQQQIIQVDQEVVLLDAVKTPVSRVMFDYLVKLPNLPMLLESLRDRQILRSIIRSGHQLAYGDMDDGLKSVYRRLQSDGLTEVIEDKILAMKDHLLKIHKAKSSLMDSRMSLSKEKDGVIDLTAYNNLAYNCQSVDLGVLEPGVDVQQLSQNRCEVSLLNRRVIGHVPMNASFHMEDPGRVIGHMPMNASFHMEDPGRVIGHMPMNASFHMEDPGRNEEWQHMFGTTDSRGLSPAKQDPSDITLSTSTKHDQASSGNTALPCVPMHQNFVDSAPHGASSAQCAGRISPAPHEIASLTYQCVPCKQELNLLIKKKQDESAREHLIIEASENMGKEDVSPPHKWHPQGTLVAHLHEHRGAVNRLQVIPNTSLFATCSNDGTVKIWDGGRMIQGRNIANRSRQTYSRMDGQVISLTSCHNLQSLAAATDTGNIHVFSTDEADDRTQICKYEGKSIVSTDEADDRTQICKYEGESIVSTDEADDRTQICKYEGESIVSTDEADDRTQICKYEGKSIASTDEADDRTQICKYEGENIVSTDEADDRTQICKYEGKSIVSTDKAGDRTQICKYEGLITSYCVDPHNCWLVVGTSSGNLVCWDLRFQLPITTVTHPTGARVRRLLLHPQQQSSVLCAVRGNNEVSLWDLETGARQLTLWASNAPPLSQTQATNHAMFGMYLSPMESGSFLLTAGSDMRIRYWDLNYPADSYIVAGAANDPLSPTVVSYRSRLVDGTEVIQEMYTRPRTSSTDDPPRRCPEMPPAGHHDCISDLGIFQTSQCFLVSAARDGVVKLWK</sequence>
<keyword evidence="2" id="KW-0723">Serine/threonine-protein kinase</keyword>
<dbReference type="InterPro" id="IPR001680">
    <property type="entry name" value="WD40_rpt"/>
</dbReference>
<dbReference type="InterPro" id="IPR055231">
    <property type="entry name" value="2AA_helical"/>
</dbReference>
<evidence type="ECO:0000313" key="12">
    <source>
        <dbReference type="RefSeq" id="XP_022255692.1"/>
    </source>
</evidence>